<dbReference type="CDD" id="cd01347">
    <property type="entry name" value="ligand_gated_channel"/>
    <property type="match status" value="1"/>
</dbReference>
<evidence type="ECO:0000256" key="15">
    <source>
        <dbReference type="PROSITE-ProRule" id="PRU10144"/>
    </source>
</evidence>
<evidence type="ECO:0000256" key="16">
    <source>
        <dbReference type="RuleBase" id="RU003357"/>
    </source>
</evidence>
<feature type="chain" id="PRO_5013674765" evidence="17">
    <location>
        <begin position="21"/>
        <end position="719"/>
    </location>
</feature>
<dbReference type="AlphaFoldDB" id="A0A2G8SWY0"/>
<name>A0A2G8SWY0_9BURK</name>
<keyword evidence="3 14" id="KW-0813">Transport</keyword>
<keyword evidence="7 17" id="KW-0732">Signal</keyword>
<evidence type="ECO:0000256" key="9">
    <source>
        <dbReference type="ARBA" id="ARBA00023065"/>
    </source>
</evidence>
<dbReference type="Pfam" id="PF07715">
    <property type="entry name" value="Plug"/>
    <property type="match status" value="1"/>
</dbReference>
<evidence type="ECO:0000256" key="2">
    <source>
        <dbReference type="ARBA" id="ARBA00009810"/>
    </source>
</evidence>
<evidence type="ECO:0000313" key="20">
    <source>
        <dbReference type="EMBL" id="PIL38274.1"/>
    </source>
</evidence>
<dbReference type="InterPro" id="IPR036942">
    <property type="entry name" value="Beta-barrel_TonB_sf"/>
</dbReference>
<dbReference type="InterPro" id="IPR012910">
    <property type="entry name" value="Plug_dom"/>
</dbReference>
<evidence type="ECO:0000259" key="18">
    <source>
        <dbReference type="Pfam" id="PF00593"/>
    </source>
</evidence>
<dbReference type="Gene3D" id="2.40.170.20">
    <property type="entry name" value="TonB-dependent receptor, beta-barrel domain"/>
    <property type="match status" value="1"/>
</dbReference>
<evidence type="ECO:0000256" key="5">
    <source>
        <dbReference type="ARBA" id="ARBA00022496"/>
    </source>
</evidence>
<keyword evidence="11 14" id="KW-0472">Membrane</keyword>
<evidence type="ECO:0000256" key="1">
    <source>
        <dbReference type="ARBA" id="ARBA00004571"/>
    </source>
</evidence>
<comment type="similarity">
    <text evidence="2 14 16">Belongs to the TonB-dependent receptor family.</text>
</comment>
<evidence type="ECO:0000256" key="17">
    <source>
        <dbReference type="SAM" id="SignalP"/>
    </source>
</evidence>
<keyword evidence="10 16" id="KW-0798">TonB box</keyword>
<dbReference type="InterPro" id="IPR037066">
    <property type="entry name" value="Plug_dom_sf"/>
</dbReference>
<dbReference type="Proteomes" id="UP000228593">
    <property type="component" value="Unassembled WGS sequence"/>
</dbReference>
<keyword evidence="13 14" id="KW-0998">Cell outer membrane</keyword>
<dbReference type="Pfam" id="PF00593">
    <property type="entry name" value="TonB_dep_Rec_b-barrel"/>
    <property type="match status" value="1"/>
</dbReference>
<dbReference type="OrthoDB" id="8732650at2"/>
<dbReference type="PROSITE" id="PS52016">
    <property type="entry name" value="TONB_DEPENDENT_REC_3"/>
    <property type="match status" value="1"/>
</dbReference>
<evidence type="ECO:0000256" key="10">
    <source>
        <dbReference type="ARBA" id="ARBA00023077"/>
    </source>
</evidence>
<dbReference type="EMBL" id="PDOB01000041">
    <property type="protein sequence ID" value="PIL38274.1"/>
    <property type="molecule type" value="Genomic_DNA"/>
</dbReference>
<dbReference type="PROSITE" id="PS01156">
    <property type="entry name" value="TONB_DEPENDENT_REC_2"/>
    <property type="match status" value="1"/>
</dbReference>
<evidence type="ECO:0000256" key="7">
    <source>
        <dbReference type="ARBA" id="ARBA00022729"/>
    </source>
</evidence>
<dbReference type="InterPro" id="IPR039426">
    <property type="entry name" value="TonB-dep_rcpt-like"/>
</dbReference>
<keyword evidence="21" id="KW-1185">Reference proteome</keyword>
<keyword evidence="5" id="KW-0410">Iron transport</keyword>
<sequence>MSRPHLKHSLIAFAVMQAFASAAPAQTETKVVVTGARSAAGERAGIGGFADAPLLQTPASITTIDRQQMQDFGIRNSTEAMKFDASVSDSYNAVGYAENFSIRGFNLDNTSSYRKDGIAIPGDTQIPLENKERIEVLKGLAGLQAGVAAPGGIVNYVTKRPLASDLRSATIELRERGTLYGSVDLGGRFADQRFSYRINAAGEKLRSYVKGADGERQFVSGAFDWQVTPDALLQFDVDYQHKSQLTAPGYQLIRGVNLPTGISQSTLLNDQPWAKPVDTRSTNAGLRFEYRIDDAWQASVSINQHWFKRDDYTAFPYGCSNEGAGFYPGYCSNGDYDVYDYQSVGEKKSPFGAQAMLQGRFATGAVLHQLTLGTSLFTRSDKSGDYVYQGVGTSNIYRNVVVPSSGKQTGPVFERRRENERALFAQDIATLSPQIKLHTGLRYVQLKRDEYTPGDNPDQANAPRAYAHSDDSFALPSVALVYSPHQDWNVYGALTHGLEHGAIAPMGTDNQNTALAPSRSKQFEIGLKGAIGNDTTVAASLFQIRKGHEFTKLTNVATNAGIFVRAGERTHRGLELSAKGEIGAGLHYGLSLLALRTEQQGTGQADFDGKRVTDVPKLRSNAWLEYAVPQVAGLKVNAAWQYAGTKAFDLANTVNVPGYHLFDVGASYKARLAGATTTLRFGVNNVFDKFYWRDVTPALGGYLLTGAPRTLRASAQFDF</sequence>
<dbReference type="GO" id="GO:0015344">
    <property type="term" value="F:siderophore uptake transmembrane transporter activity"/>
    <property type="evidence" value="ECO:0007669"/>
    <property type="project" value="TreeGrafter"/>
</dbReference>
<dbReference type="PANTHER" id="PTHR32552">
    <property type="entry name" value="FERRICHROME IRON RECEPTOR-RELATED"/>
    <property type="match status" value="1"/>
</dbReference>
<dbReference type="InterPro" id="IPR010105">
    <property type="entry name" value="TonB_sidphr_rcpt"/>
</dbReference>
<feature type="short sequence motif" description="TonB C-terminal box" evidence="15">
    <location>
        <begin position="702"/>
        <end position="719"/>
    </location>
</feature>
<dbReference type="GO" id="GO:0009279">
    <property type="term" value="C:cell outer membrane"/>
    <property type="evidence" value="ECO:0007669"/>
    <property type="project" value="UniProtKB-SubCell"/>
</dbReference>
<protein>
    <submittedName>
        <fullName evidence="20">TonB-dependent siderophore receptor</fullName>
    </submittedName>
</protein>
<accession>A0A2G8SWY0</accession>
<keyword evidence="9" id="KW-0406">Ion transport</keyword>
<evidence type="ECO:0000256" key="8">
    <source>
        <dbReference type="ARBA" id="ARBA00023004"/>
    </source>
</evidence>
<evidence type="ECO:0000313" key="21">
    <source>
        <dbReference type="Proteomes" id="UP000228593"/>
    </source>
</evidence>
<evidence type="ECO:0000259" key="19">
    <source>
        <dbReference type="Pfam" id="PF07715"/>
    </source>
</evidence>
<evidence type="ECO:0000256" key="3">
    <source>
        <dbReference type="ARBA" id="ARBA00022448"/>
    </source>
</evidence>
<comment type="subcellular location">
    <subcellularLocation>
        <location evidence="1 14">Cell outer membrane</location>
        <topology evidence="1 14">Multi-pass membrane protein</topology>
    </subcellularLocation>
</comment>
<feature type="signal peptide" evidence="17">
    <location>
        <begin position="1"/>
        <end position="20"/>
    </location>
</feature>
<dbReference type="GO" id="GO:0015891">
    <property type="term" value="P:siderophore transport"/>
    <property type="evidence" value="ECO:0007669"/>
    <property type="project" value="InterPro"/>
</dbReference>
<keyword evidence="4 14" id="KW-1134">Transmembrane beta strand</keyword>
<dbReference type="NCBIfam" id="TIGR01783">
    <property type="entry name" value="TonB-siderophor"/>
    <property type="match status" value="1"/>
</dbReference>
<dbReference type="PANTHER" id="PTHR32552:SF83">
    <property type="entry name" value="BLR3904 PROTEIN"/>
    <property type="match status" value="1"/>
</dbReference>
<evidence type="ECO:0000256" key="11">
    <source>
        <dbReference type="ARBA" id="ARBA00023136"/>
    </source>
</evidence>
<gene>
    <name evidence="20" type="ORF">CR103_18880</name>
</gene>
<keyword evidence="8" id="KW-0408">Iron</keyword>
<organism evidence="20 21">
    <name type="scientific">Massilia psychrophila</name>
    <dbReference type="NCBI Taxonomy" id="1603353"/>
    <lineage>
        <taxon>Bacteria</taxon>
        <taxon>Pseudomonadati</taxon>
        <taxon>Pseudomonadota</taxon>
        <taxon>Betaproteobacteria</taxon>
        <taxon>Burkholderiales</taxon>
        <taxon>Oxalobacteraceae</taxon>
        <taxon>Telluria group</taxon>
        <taxon>Massilia</taxon>
    </lineage>
</organism>
<feature type="domain" description="TonB-dependent receptor-like beta-barrel" evidence="18">
    <location>
        <begin position="225"/>
        <end position="686"/>
    </location>
</feature>
<proteinExistence type="inferred from homology"/>
<dbReference type="GO" id="GO:0038023">
    <property type="term" value="F:signaling receptor activity"/>
    <property type="evidence" value="ECO:0007669"/>
    <property type="project" value="InterPro"/>
</dbReference>
<dbReference type="Gene3D" id="2.170.130.10">
    <property type="entry name" value="TonB-dependent receptor, plug domain"/>
    <property type="match status" value="1"/>
</dbReference>
<evidence type="ECO:0000256" key="13">
    <source>
        <dbReference type="ARBA" id="ARBA00023237"/>
    </source>
</evidence>
<dbReference type="InterPro" id="IPR000531">
    <property type="entry name" value="Beta-barrel_TonB"/>
</dbReference>
<evidence type="ECO:0000256" key="14">
    <source>
        <dbReference type="PROSITE-ProRule" id="PRU01360"/>
    </source>
</evidence>
<keyword evidence="12 20" id="KW-0675">Receptor</keyword>
<dbReference type="SUPFAM" id="SSF56935">
    <property type="entry name" value="Porins"/>
    <property type="match status" value="1"/>
</dbReference>
<reference evidence="20 21" key="1">
    <citation type="submission" date="2017-10" db="EMBL/GenBank/DDBJ databases">
        <title>Massilia psychrophilum sp. nov., a novel purple-pigmented bacterium isolated from Tianshan glacier, Xinjiang Municipality, China.</title>
        <authorList>
            <person name="Wang H."/>
        </authorList>
    </citation>
    <scope>NUCLEOTIDE SEQUENCE [LARGE SCALE GENOMIC DNA]</scope>
    <source>
        <strain evidence="20 21">JCM 30813</strain>
    </source>
</reference>
<evidence type="ECO:0000256" key="4">
    <source>
        <dbReference type="ARBA" id="ARBA00022452"/>
    </source>
</evidence>
<dbReference type="RefSeq" id="WP_099917490.1">
    <property type="nucleotide sequence ID" value="NZ_BMHS01000017.1"/>
</dbReference>
<keyword evidence="6 14" id="KW-0812">Transmembrane</keyword>
<comment type="caution">
    <text evidence="20">The sequence shown here is derived from an EMBL/GenBank/DDBJ whole genome shotgun (WGS) entry which is preliminary data.</text>
</comment>
<evidence type="ECO:0000256" key="6">
    <source>
        <dbReference type="ARBA" id="ARBA00022692"/>
    </source>
</evidence>
<feature type="domain" description="TonB-dependent receptor plug" evidence="19">
    <location>
        <begin position="54"/>
        <end position="153"/>
    </location>
</feature>
<evidence type="ECO:0000256" key="12">
    <source>
        <dbReference type="ARBA" id="ARBA00023170"/>
    </source>
</evidence>
<dbReference type="InterPro" id="IPR010917">
    <property type="entry name" value="TonB_rcpt_CS"/>
</dbReference>